<dbReference type="InterPro" id="IPR027414">
    <property type="entry name" value="GH95_N_dom"/>
</dbReference>
<accession>A0A8K0T4N5</accession>
<dbReference type="PANTHER" id="PTHR31084:SF18">
    <property type="entry name" value="GLYCOSYL HYDROLASE FAMILY 95 N-TERMINAL DOMAIN-CONTAINING PROTEIN"/>
    <property type="match status" value="1"/>
</dbReference>
<name>A0A8K0T4N5_9PEZI</name>
<protein>
    <submittedName>
        <fullName evidence="4">Alpha-L-fucosidase</fullName>
    </submittedName>
</protein>
<dbReference type="InterPro" id="IPR054363">
    <property type="entry name" value="GH95_cat"/>
</dbReference>
<organism evidence="4 5">
    <name type="scientific">Plectosphaerella cucumerina</name>
    <dbReference type="NCBI Taxonomy" id="40658"/>
    <lineage>
        <taxon>Eukaryota</taxon>
        <taxon>Fungi</taxon>
        <taxon>Dikarya</taxon>
        <taxon>Ascomycota</taxon>
        <taxon>Pezizomycotina</taxon>
        <taxon>Sordariomycetes</taxon>
        <taxon>Hypocreomycetidae</taxon>
        <taxon>Glomerellales</taxon>
        <taxon>Plectosphaerellaceae</taxon>
        <taxon>Plectosphaerella</taxon>
    </lineage>
</organism>
<dbReference type="EMBL" id="JAGPXD010000007">
    <property type="protein sequence ID" value="KAH7347707.1"/>
    <property type="molecule type" value="Genomic_DNA"/>
</dbReference>
<dbReference type="PANTHER" id="PTHR31084">
    <property type="entry name" value="ALPHA-L-FUCOSIDASE 2"/>
    <property type="match status" value="1"/>
</dbReference>
<feature type="domain" description="Glycosyl hydrolase family 95 N-terminal" evidence="1">
    <location>
        <begin position="7"/>
        <end position="276"/>
    </location>
</feature>
<dbReference type="Proteomes" id="UP000813385">
    <property type="component" value="Unassembled WGS sequence"/>
</dbReference>
<dbReference type="InterPro" id="IPR016518">
    <property type="entry name" value="Alpha-L-fucosidase"/>
</dbReference>
<dbReference type="Pfam" id="PF21307">
    <property type="entry name" value="Glyco_hydro_95_C"/>
    <property type="match status" value="1"/>
</dbReference>
<evidence type="ECO:0000259" key="2">
    <source>
        <dbReference type="Pfam" id="PF21307"/>
    </source>
</evidence>
<keyword evidence="5" id="KW-1185">Reference proteome</keyword>
<evidence type="ECO:0000259" key="1">
    <source>
        <dbReference type="Pfam" id="PF14498"/>
    </source>
</evidence>
<evidence type="ECO:0000313" key="4">
    <source>
        <dbReference type="EMBL" id="KAH7347707.1"/>
    </source>
</evidence>
<dbReference type="OrthoDB" id="2848340at2759"/>
<dbReference type="InterPro" id="IPR012341">
    <property type="entry name" value="6hp_glycosidase-like_sf"/>
</dbReference>
<dbReference type="PIRSF" id="PIRSF007663">
    <property type="entry name" value="UCP007663"/>
    <property type="match status" value="1"/>
</dbReference>
<dbReference type="SUPFAM" id="SSF48208">
    <property type="entry name" value="Six-hairpin glycosidases"/>
    <property type="match status" value="1"/>
</dbReference>
<evidence type="ECO:0000313" key="5">
    <source>
        <dbReference type="Proteomes" id="UP000813385"/>
    </source>
</evidence>
<dbReference type="Gene3D" id="1.50.10.10">
    <property type="match status" value="1"/>
</dbReference>
<evidence type="ECO:0000259" key="3">
    <source>
        <dbReference type="Pfam" id="PF22124"/>
    </source>
</evidence>
<dbReference type="AlphaFoldDB" id="A0A8K0T4N5"/>
<reference evidence="4" key="1">
    <citation type="journal article" date="2021" name="Nat. Commun.">
        <title>Genetic determinants of endophytism in the Arabidopsis root mycobiome.</title>
        <authorList>
            <person name="Mesny F."/>
            <person name="Miyauchi S."/>
            <person name="Thiergart T."/>
            <person name="Pickel B."/>
            <person name="Atanasova L."/>
            <person name="Karlsson M."/>
            <person name="Huettel B."/>
            <person name="Barry K.W."/>
            <person name="Haridas S."/>
            <person name="Chen C."/>
            <person name="Bauer D."/>
            <person name="Andreopoulos W."/>
            <person name="Pangilinan J."/>
            <person name="LaButti K."/>
            <person name="Riley R."/>
            <person name="Lipzen A."/>
            <person name="Clum A."/>
            <person name="Drula E."/>
            <person name="Henrissat B."/>
            <person name="Kohler A."/>
            <person name="Grigoriev I.V."/>
            <person name="Martin F.M."/>
            <person name="Hacquard S."/>
        </authorList>
    </citation>
    <scope>NUCLEOTIDE SEQUENCE</scope>
    <source>
        <strain evidence="4">MPI-CAGE-AT-0016</strain>
    </source>
</reference>
<feature type="domain" description="Alpha fucosidase A-like C-terminal" evidence="2">
    <location>
        <begin position="693"/>
        <end position="743"/>
    </location>
</feature>
<dbReference type="GO" id="GO:0004560">
    <property type="term" value="F:alpha-L-fucosidase activity"/>
    <property type="evidence" value="ECO:0007669"/>
    <property type="project" value="InterPro"/>
</dbReference>
<dbReference type="InterPro" id="IPR008928">
    <property type="entry name" value="6-hairpin_glycosidase_sf"/>
</dbReference>
<dbReference type="Pfam" id="PF14498">
    <property type="entry name" value="Glyco_hyd_65N_2"/>
    <property type="match status" value="1"/>
</dbReference>
<dbReference type="Pfam" id="PF22124">
    <property type="entry name" value="Glyco_hydro_95_cat"/>
    <property type="match status" value="1"/>
</dbReference>
<feature type="domain" description="Glycosyl hydrolase family 95 catalytic" evidence="3">
    <location>
        <begin position="294"/>
        <end position="691"/>
    </location>
</feature>
<comment type="caution">
    <text evidence="4">The sequence shown here is derived from an EMBL/GenBank/DDBJ whole genome shotgun (WGS) entry which is preliminary data.</text>
</comment>
<dbReference type="InterPro" id="IPR049053">
    <property type="entry name" value="AFCA-like_C"/>
</dbReference>
<proteinExistence type="predicted"/>
<sequence length="788" mass="87950">MSEEHLLWYDHPAELWEDALPIGNGRLGAMVRGTTNTERLWMNEDSVWYGGPQNRVNPSAKKNLDKIRALIDEGRVSEAEKLISRTFTGMPESLRHYEPLGDVFIHFGHGLDLDGSEIMTTGLPEVSKKALKPEDDTVPRDYRRQLDLRQGVVKTEYDFKGVRYTREAFASAISGLVCMRIRSSEPGAVTFALSINRGDDDDVNRKLNKTFDKLEHIPQGLMLSASMGAGGVKLNMGASVLVEGGSATLDEDGIDIVVSNADAAVIVIAGETTFRHDDPAAIVQKTLQEGRSRSWQSLLDGHLTSYKTLYDRCELRLPSDGQAADTPTDQRLEAVKRGKPDTALVTLMFHYGRYLLISCARSGIAANLQGIWNKDAMPIWGSKYTININIQMNYWPAEVTNLAECHDSLFDLVSRLSERGQQVAQDMYGCRGWVSHHNTDIWADAAPQDRWIPATYWPLSGAWLSLHFWESYLYSRDVEVLKRAWPIMRGSADFFADFLVERNGFLVTTPSVSAENSYYLPGTTKVASLCRGPAWDAQILRELFTALIKMGAILGKSTEDIASMLSRLPEPKVGTAGQLLEWEEEYEEADPGHRHVSHLWGLFPGTSLQSPELVDAARVTLERRLANGGGHTGWSVAWILCLYARMREGEKAEETVTKMLQHSVLKNLFDNHPPFQIDGNFGLTAAVAEMLLQSHDGGVIDLLPCLLPAWEVGGSVCGLRARGGVTVDLEWREGRLEEARVVDVMDAMRTEEKVSGPPLVMEEKLPAIYDALVPFRWHYKKDFNQLLS</sequence>
<gene>
    <name evidence="4" type="ORF">B0T11DRAFT_313178</name>
</gene>
<dbReference type="GO" id="GO:0005975">
    <property type="term" value="P:carbohydrate metabolic process"/>
    <property type="evidence" value="ECO:0007669"/>
    <property type="project" value="InterPro"/>
</dbReference>